<sequence>MKFVYPYHSKSESDFEIKQSIAMVLSVYPDAEIWTVGKAVTGINNIPCTQHNNIRGCDVTNRMLTFAKKIGGDFIYMNKDFFITESWQPHVAIKMGSIIVNDDHPPHTKIAQCNTLEFLKHNNFTAYNFETHTPCVMNSKKLIDLFDNINWQNDNHFIKSIYCNVYQVPSKDGFNCKVSVPSIGKAQELILLQGCFSTGDAFWNKTCVEWIKSLT</sequence>
<organism evidence="1">
    <name type="scientific">uncultured Caudovirales phage</name>
    <dbReference type="NCBI Taxonomy" id="2100421"/>
    <lineage>
        <taxon>Viruses</taxon>
        <taxon>Duplodnaviria</taxon>
        <taxon>Heunggongvirae</taxon>
        <taxon>Uroviricota</taxon>
        <taxon>Caudoviricetes</taxon>
        <taxon>Peduoviridae</taxon>
        <taxon>Maltschvirus</taxon>
        <taxon>Maltschvirus maltsch</taxon>
    </lineage>
</organism>
<evidence type="ECO:0000313" key="1">
    <source>
        <dbReference type="EMBL" id="CAB4162436.1"/>
    </source>
</evidence>
<protein>
    <submittedName>
        <fullName evidence="1">Uncharacterized protein</fullName>
    </submittedName>
</protein>
<dbReference type="EMBL" id="LR796725">
    <property type="protein sequence ID" value="CAB4162436.1"/>
    <property type="molecule type" value="Genomic_DNA"/>
</dbReference>
<reference evidence="1" key="1">
    <citation type="submission" date="2020-04" db="EMBL/GenBank/DDBJ databases">
        <authorList>
            <person name="Chiriac C."/>
            <person name="Salcher M."/>
            <person name="Ghai R."/>
            <person name="Kavagutti S V."/>
        </authorList>
    </citation>
    <scope>NUCLEOTIDE SEQUENCE</scope>
</reference>
<accession>A0A6J5NXQ3</accession>
<name>A0A6J5NXQ3_9CAUD</name>
<proteinExistence type="predicted"/>
<gene>
    <name evidence="1" type="ORF">UFOVP775_39</name>
</gene>